<reference evidence="6 7" key="1">
    <citation type="journal article" date="2015" name="Int. J. Syst. Evol. Microbiol.">
        <title>M ethanocaldococcus bathoardescens sp. nov., a hyperthermophilic methanogen isolated from a volcanically active deep-sea hydrothermal vent.</title>
        <authorList>
            <person name="Stewart L.C."/>
            <person name="Jung J.H."/>
            <person name="Kim Y.T."/>
            <person name="Kwon S.W."/>
            <person name="Park C.S."/>
            <person name="Holden J.F."/>
        </authorList>
    </citation>
    <scope>NUCLEOTIDE SEQUENCE [LARGE SCALE GENOMIC DNA]</scope>
    <source>
        <strain evidence="6 7">JH146</strain>
    </source>
</reference>
<dbReference type="HOGENOM" id="CLU_045498_5_4_2"/>
<feature type="transmembrane region" description="Helical" evidence="5">
    <location>
        <begin position="140"/>
        <end position="172"/>
    </location>
</feature>
<evidence type="ECO:0000256" key="3">
    <source>
        <dbReference type="ARBA" id="ARBA00022989"/>
    </source>
</evidence>
<dbReference type="PANTHER" id="PTHR43701">
    <property type="entry name" value="MEMBRANE TRANSPORTER PROTEIN MJ0441-RELATED"/>
    <property type="match status" value="1"/>
</dbReference>
<dbReference type="KEGG" id="mjh:JH146_1353"/>
<evidence type="ECO:0000256" key="5">
    <source>
        <dbReference type="RuleBase" id="RU363041"/>
    </source>
</evidence>
<keyword evidence="3 5" id="KW-1133">Transmembrane helix</keyword>
<proteinExistence type="inferred from homology"/>
<dbReference type="OrthoDB" id="60523at2157"/>
<dbReference type="PANTHER" id="PTHR43701:SF2">
    <property type="entry name" value="MEMBRANE TRANSPORTER PROTEIN YJNA-RELATED"/>
    <property type="match status" value="1"/>
</dbReference>
<dbReference type="InterPro" id="IPR002781">
    <property type="entry name" value="TM_pro_TauE-like"/>
</dbReference>
<organism evidence="6 7">
    <name type="scientific">Methanocaldococcus bathoardescens</name>
    <dbReference type="NCBI Taxonomy" id="1301915"/>
    <lineage>
        <taxon>Archaea</taxon>
        <taxon>Methanobacteriati</taxon>
        <taxon>Methanobacteriota</taxon>
        <taxon>Methanomada group</taxon>
        <taxon>Methanococci</taxon>
        <taxon>Methanococcales</taxon>
        <taxon>Methanocaldococcaceae</taxon>
        <taxon>Methanocaldococcus</taxon>
    </lineage>
</organism>
<dbReference type="EMBL" id="CP009149">
    <property type="protein sequence ID" value="AIJ06195.1"/>
    <property type="molecule type" value="Genomic_DNA"/>
</dbReference>
<feature type="transmembrane region" description="Helical" evidence="5">
    <location>
        <begin position="81"/>
        <end position="101"/>
    </location>
</feature>
<feature type="transmembrane region" description="Helical" evidence="5">
    <location>
        <begin position="51"/>
        <end position="69"/>
    </location>
</feature>
<protein>
    <recommendedName>
        <fullName evidence="5">Probable membrane transporter protein</fullName>
    </recommendedName>
</protein>
<dbReference type="InterPro" id="IPR051598">
    <property type="entry name" value="TSUP/Inactive_protease-like"/>
</dbReference>
<feature type="transmembrane region" description="Helical" evidence="5">
    <location>
        <begin position="179"/>
        <end position="200"/>
    </location>
</feature>
<gene>
    <name evidence="6" type="ORF">JH146_1353</name>
</gene>
<sequence length="262" mass="28659">MKFILFLPLLISVGFIIGILGSLFGIGGGFLVAPILTFIFDYFGIPDGIKFAIGTSLFVVFINSIISIFRHAKIKNINWKASIIIGIISLIFSYFSGFLVVNYIDSYVLKKIFGIFLISTAVYLAKSHHIDKIYEREDNLAHFIFCGIITGFLSGLFGIGGGIVIIPILAMAKYPVKRAVAISVGVIPLTSIGGLISYLMADTKNYIYNIGYVSIPIALIMAIPIIYSSKLGIKINQKISPKYLRIILSVMLGIMGLVMLSP</sequence>
<dbReference type="STRING" id="1301915.JH146_1353"/>
<feature type="transmembrane region" description="Helical" evidence="5">
    <location>
        <begin position="108"/>
        <end position="125"/>
    </location>
</feature>
<evidence type="ECO:0000256" key="4">
    <source>
        <dbReference type="ARBA" id="ARBA00023136"/>
    </source>
</evidence>
<accession>A0A076LCG2</accession>
<name>A0A076LCG2_9EURY</name>
<evidence type="ECO:0000313" key="6">
    <source>
        <dbReference type="EMBL" id="AIJ06195.1"/>
    </source>
</evidence>
<dbReference type="AlphaFoldDB" id="A0A076LCG2"/>
<dbReference type="Pfam" id="PF01925">
    <property type="entry name" value="TauE"/>
    <property type="match status" value="1"/>
</dbReference>
<evidence type="ECO:0000313" key="7">
    <source>
        <dbReference type="Proteomes" id="UP000028781"/>
    </source>
</evidence>
<feature type="transmembrane region" description="Helical" evidence="5">
    <location>
        <begin position="6"/>
        <end position="39"/>
    </location>
</feature>
<dbReference type="GeneID" id="24891983"/>
<dbReference type="GO" id="GO:0005886">
    <property type="term" value="C:plasma membrane"/>
    <property type="evidence" value="ECO:0007669"/>
    <property type="project" value="UniProtKB-SubCell"/>
</dbReference>
<dbReference type="Proteomes" id="UP000028781">
    <property type="component" value="Chromosome"/>
</dbReference>
<keyword evidence="7" id="KW-1185">Reference proteome</keyword>
<dbReference type="RefSeq" id="WP_048202293.1">
    <property type="nucleotide sequence ID" value="NZ_CP009149.1"/>
</dbReference>
<feature type="transmembrane region" description="Helical" evidence="5">
    <location>
        <begin position="206"/>
        <end position="227"/>
    </location>
</feature>
<feature type="transmembrane region" description="Helical" evidence="5">
    <location>
        <begin position="243"/>
        <end position="261"/>
    </location>
</feature>
<evidence type="ECO:0000256" key="1">
    <source>
        <dbReference type="ARBA" id="ARBA00004141"/>
    </source>
</evidence>
<keyword evidence="4 5" id="KW-0472">Membrane</keyword>
<keyword evidence="5" id="KW-1003">Cell membrane</keyword>
<comment type="similarity">
    <text evidence="5">Belongs to the 4-toluene sulfonate uptake permease (TSUP) (TC 2.A.102) family.</text>
</comment>
<evidence type="ECO:0000256" key="2">
    <source>
        <dbReference type="ARBA" id="ARBA00022692"/>
    </source>
</evidence>
<keyword evidence="2 5" id="KW-0812">Transmembrane</keyword>
<comment type="subcellular location">
    <subcellularLocation>
        <location evidence="5">Cell membrane</location>
        <topology evidence="5">Multi-pass membrane protein</topology>
    </subcellularLocation>
    <subcellularLocation>
        <location evidence="1">Membrane</location>
        <topology evidence="1">Multi-pass membrane protein</topology>
    </subcellularLocation>
</comment>